<comment type="caution">
    <text evidence="1">The sequence shown here is derived from an EMBL/GenBank/DDBJ whole genome shotgun (WGS) entry which is preliminary data.</text>
</comment>
<accession>A0A822XH94</accession>
<name>A0A822XH94_NELNU</name>
<evidence type="ECO:0000313" key="2">
    <source>
        <dbReference type="Proteomes" id="UP000607653"/>
    </source>
</evidence>
<dbReference type="InterPro" id="IPR001969">
    <property type="entry name" value="Aspartic_peptidase_AS"/>
</dbReference>
<dbReference type="PROSITE" id="PS00141">
    <property type="entry name" value="ASP_PROTEASE"/>
    <property type="match status" value="1"/>
</dbReference>
<dbReference type="InterPro" id="IPR032567">
    <property type="entry name" value="RTL1-rel"/>
</dbReference>
<proteinExistence type="predicted"/>
<dbReference type="PANTHER" id="PTHR15503:SF22">
    <property type="entry name" value="TRANSPOSON TY3-I GAG POLYPROTEIN"/>
    <property type="match status" value="1"/>
</dbReference>
<reference evidence="1 2" key="1">
    <citation type="journal article" date="2020" name="Mol. Biol. Evol.">
        <title>Distinct Expression and Methylation Patterns for Genes with Different Fates following a Single Whole-Genome Duplication in Flowering Plants.</title>
        <authorList>
            <person name="Shi T."/>
            <person name="Rahmani R.S."/>
            <person name="Gugger P.F."/>
            <person name="Wang M."/>
            <person name="Li H."/>
            <person name="Zhang Y."/>
            <person name="Li Z."/>
            <person name="Wang Q."/>
            <person name="Van de Peer Y."/>
            <person name="Marchal K."/>
            <person name="Chen J."/>
        </authorList>
    </citation>
    <scope>NUCLEOTIDE SEQUENCE [LARGE SCALE GENOMIC DNA]</scope>
    <source>
        <tissue evidence="1">Leaf</tissue>
    </source>
</reference>
<dbReference type="Gene3D" id="2.40.70.10">
    <property type="entry name" value="Acid Proteases"/>
    <property type="match status" value="1"/>
</dbReference>
<protein>
    <submittedName>
        <fullName evidence="1">Uncharacterized protein</fullName>
    </submittedName>
</protein>
<evidence type="ECO:0000313" key="1">
    <source>
        <dbReference type="EMBL" id="DAD19760.1"/>
    </source>
</evidence>
<dbReference type="CDD" id="cd00303">
    <property type="entry name" value="retropepsin_like"/>
    <property type="match status" value="1"/>
</dbReference>
<dbReference type="InterPro" id="IPR021109">
    <property type="entry name" value="Peptidase_aspartic_dom_sf"/>
</dbReference>
<gene>
    <name evidence="1" type="ORF">HUJ06_021223</name>
</gene>
<dbReference type="SUPFAM" id="SSF50630">
    <property type="entry name" value="Acid proteases"/>
    <property type="match status" value="1"/>
</dbReference>
<dbReference type="GO" id="GO:0004190">
    <property type="term" value="F:aspartic-type endopeptidase activity"/>
    <property type="evidence" value="ECO:0007669"/>
    <property type="project" value="InterPro"/>
</dbReference>
<dbReference type="Proteomes" id="UP000607653">
    <property type="component" value="Unassembled WGS sequence"/>
</dbReference>
<dbReference type="GO" id="GO:0006508">
    <property type="term" value="P:proteolysis"/>
    <property type="evidence" value="ECO:0007669"/>
    <property type="project" value="InterPro"/>
</dbReference>
<dbReference type="PANTHER" id="PTHR15503">
    <property type="entry name" value="LDOC1 RELATED"/>
    <property type="match status" value="1"/>
</dbReference>
<dbReference type="AlphaFoldDB" id="A0A822XH94"/>
<dbReference type="EMBL" id="DUZY01000001">
    <property type="protein sequence ID" value="DAD19760.1"/>
    <property type="molecule type" value="Genomic_DNA"/>
</dbReference>
<sequence>MMEEVRGMFPSIATRFDKLENSKALEVGLNKSSYGKGYPKWRRYLLHQSILKVMPGCGFSYYNKIMLIWDGPSSWNNSIYDMVQPNFFGDLTKLRQMVSVRDYQAQFERLLTGVGRVTPEQQVSCFISGLKDSIRFDVLAARPTTLLEAIGLARLYEARNNSWRWSMIPESKSSHSFKSSASTPSTLPVRRLTPTELKERHDKGLCFNCNEKFSPGHRCKKFFVIESCWQGDGDIEMEIEGERESTHDELEVSLHAITGHTPGRIMKVKGKVGGEEVTALVDSGSTHNFLSTKLAQRVGLKPTKDGQFKVAVVNGQTLVSPGKCFAVSLMLQDVPLQIDFYLLPIDGYEVILGTQWLSILGIIMWDFFHFCMKFWVNGREVLLQGIPPLVRNSTHNRVIKKNH</sequence>
<organism evidence="1 2">
    <name type="scientific">Nelumbo nucifera</name>
    <name type="common">Sacred lotus</name>
    <dbReference type="NCBI Taxonomy" id="4432"/>
    <lineage>
        <taxon>Eukaryota</taxon>
        <taxon>Viridiplantae</taxon>
        <taxon>Streptophyta</taxon>
        <taxon>Embryophyta</taxon>
        <taxon>Tracheophyta</taxon>
        <taxon>Spermatophyta</taxon>
        <taxon>Magnoliopsida</taxon>
        <taxon>Proteales</taxon>
        <taxon>Nelumbonaceae</taxon>
        <taxon>Nelumbo</taxon>
    </lineage>
</organism>
<dbReference type="Pfam" id="PF13975">
    <property type="entry name" value="gag-asp_proteas"/>
    <property type="match status" value="1"/>
</dbReference>
<keyword evidence="2" id="KW-1185">Reference proteome</keyword>